<dbReference type="InterPro" id="IPR029058">
    <property type="entry name" value="AB_hydrolase_fold"/>
</dbReference>
<dbReference type="GO" id="GO:0003824">
    <property type="term" value="F:catalytic activity"/>
    <property type="evidence" value="ECO:0007669"/>
    <property type="project" value="UniProtKB-ARBA"/>
</dbReference>
<keyword evidence="3" id="KW-1185">Reference proteome</keyword>
<dbReference type="Gene3D" id="3.40.50.1820">
    <property type="entry name" value="alpha/beta hydrolase"/>
    <property type="match status" value="1"/>
</dbReference>
<feature type="domain" description="AB hydrolase-1" evidence="1">
    <location>
        <begin position="174"/>
        <end position="391"/>
    </location>
</feature>
<dbReference type="EMBL" id="CP034412">
    <property type="protein sequence ID" value="QCY47473.1"/>
    <property type="molecule type" value="Genomic_DNA"/>
</dbReference>
<gene>
    <name evidence="2" type="ORF">GcLGCM259_1754</name>
</gene>
<dbReference type="PANTHER" id="PTHR43358">
    <property type="entry name" value="ALPHA/BETA-HYDROLASE"/>
    <property type="match status" value="1"/>
</dbReference>
<accession>A0A5B7WWK2</accession>
<dbReference type="SUPFAM" id="SSF53474">
    <property type="entry name" value="alpha/beta-Hydrolases"/>
    <property type="match status" value="1"/>
</dbReference>
<dbReference type="KEGG" id="gcr:GcLGCM259_1754"/>
<sequence>MAQIVKSLEPRKTVPATLLGTLIGVTAGSLVAASVSALAAYFARRVVTPEDSRIGRDVIRSIHTDEHGQMWVHLVRDAETAAAGEHSMFTHAGACCVRLSGPEPVPGKPKLVARKVLHTYYGQLAGARRANLSGSVYEHPNDVGIDVRQVQLELEVGPGPAWLMPGTEHPDTWVICVHGRGARPTESIRALPTLRGLGVTALLMSYRNDGVAPDASDGRYGLGDTEWHDVESAIRYAIEHQAKRIVLLGWSMGGAISLQTADRSYLAEQIDSLMLVGPVINWVDVLSHQARMNRIPQTVGLFAQWLLSNRAGRWITGLAAPVNLKRLNWVERAAELRHPVLIMHSRDDDFVPSGPSEQLARLRPDLVQLRTFTGAAHTREPNVDPQGFAAAIEAFMAARLQAAPSVTAHR</sequence>
<protein>
    <submittedName>
        <fullName evidence="2">Lipase</fullName>
    </submittedName>
</protein>
<dbReference type="Proteomes" id="UP000307000">
    <property type="component" value="Chromosome"/>
</dbReference>
<dbReference type="InterPro" id="IPR052920">
    <property type="entry name" value="DNA-binding_regulatory"/>
</dbReference>
<dbReference type="AlphaFoldDB" id="A0A5B7WWK2"/>
<dbReference type="Pfam" id="PF12697">
    <property type="entry name" value="Abhydrolase_6"/>
    <property type="match status" value="1"/>
</dbReference>
<name>A0A5B7WWK2_9MICC</name>
<evidence type="ECO:0000313" key="2">
    <source>
        <dbReference type="EMBL" id="QCY47473.1"/>
    </source>
</evidence>
<dbReference type="InterPro" id="IPR000073">
    <property type="entry name" value="AB_hydrolase_1"/>
</dbReference>
<reference evidence="2 3" key="1">
    <citation type="submission" date="2018-12" db="EMBL/GenBank/DDBJ databases">
        <title>Complete Genome Sequence of Glutamicibacter creatinolyticus strain LGCM259,isolated from an abscess of a 12-year-old mare in Italy.</title>
        <authorList>
            <person name="Santos R.G."/>
            <person name="Silva A.L."/>
            <person name="Seyffert N."/>
            <person name="Castro T.L.P."/>
            <person name="Attili A.R."/>
            <person name="Rifici C."/>
            <person name="Mazzullo G."/>
            <person name="Brenig B."/>
            <person name="Venanzi F."/>
            <person name="Azevedo V."/>
        </authorList>
    </citation>
    <scope>NUCLEOTIDE SEQUENCE [LARGE SCALE GENOMIC DNA]</scope>
    <source>
        <strain evidence="2 3">LGCM 259</strain>
    </source>
</reference>
<evidence type="ECO:0000259" key="1">
    <source>
        <dbReference type="Pfam" id="PF12697"/>
    </source>
</evidence>
<dbReference type="PANTHER" id="PTHR43358:SF4">
    <property type="entry name" value="ALPHA_BETA HYDROLASE FOLD-1 DOMAIN-CONTAINING PROTEIN"/>
    <property type="match status" value="1"/>
</dbReference>
<evidence type="ECO:0000313" key="3">
    <source>
        <dbReference type="Proteomes" id="UP000307000"/>
    </source>
</evidence>
<dbReference type="RefSeq" id="WP_138926405.1">
    <property type="nucleotide sequence ID" value="NZ_CP034412.1"/>
</dbReference>
<proteinExistence type="predicted"/>
<organism evidence="2 3">
    <name type="scientific">Glutamicibacter creatinolyticus</name>
    <dbReference type="NCBI Taxonomy" id="162496"/>
    <lineage>
        <taxon>Bacteria</taxon>
        <taxon>Bacillati</taxon>
        <taxon>Actinomycetota</taxon>
        <taxon>Actinomycetes</taxon>
        <taxon>Micrococcales</taxon>
        <taxon>Micrococcaceae</taxon>
        <taxon>Glutamicibacter</taxon>
    </lineage>
</organism>